<feature type="compositionally biased region" description="Gly residues" evidence="4">
    <location>
        <begin position="295"/>
        <end position="305"/>
    </location>
</feature>
<feature type="region of interest" description="Disordered" evidence="4">
    <location>
        <begin position="49"/>
        <end position="140"/>
    </location>
</feature>
<keyword evidence="3" id="KW-0805">Transcription regulation</keyword>
<reference evidence="6 7" key="1">
    <citation type="journal article" date="2022" name="Nat. Plants">
        <title>Genomes of leafy and leafless Platanthera orchids illuminate the evolution of mycoheterotrophy.</title>
        <authorList>
            <person name="Li M.H."/>
            <person name="Liu K.W."/>
            <person name="Li Z."/>
            <person name="Lu H.C."/>
            <person name="Ye Q.L."/>
            <person name="Zhang D."/>
            <person name="Wang J.Y."/>
            <person name="Li Y.F."/>
            <person name="Zhong Z.M."/>
            <person name="Liu X."/>
            <person name="Yu X."/>
            <person name="Liu D.K."/>
            <person name="Tu X.D."/>
            <person name="Liu B."/>
            <person name="Hao Y."/>
            <person name="Liao X.Y."/>
            <person name="Jiang Y.T."/>
            <person name="Sun W.H."/>
            <person name="Chen J."/>
            <person name="Chen Y.Q."/>
            <person name="Ai Y."/>
            <person name="Zhai J.W."/>
            <person name="Wu S.S."/>
            <person name="Zhou Z."/>
            <person name="Hsiao Y.Y."/>
            <person name="Wu W.L."/>
            <person name="Chen Y.Y."/>
            <person name="Lin Y.F."/>
            <person name="Hsu J.L."/>
            <person name="Li C.Y."/>
            <person name="Wang Z.W."/>
            <person name="Zhao X."/>
            <person name="Zhong W.Y."/>
            <person name="Ma X.K."/>
            <person name="Ma L."/>
            <person name="Huang J."/>
            <person name="Chen G.Z."/>
            <person name="Huang M.Z."/>
            <person name="Huang L."/>
            <person name="Peng D.H."/>
            <person name="Luo Y.B."/>
            <person name="Zou S.Q."/>
            <person name="Chen S.P."/>
            <person name="Lan S."/>
            <person name="Tsai W.C."/>
            <person name="Van de Peer Y."/>
            <person name="Liu Z.J."/>
        </authorList>
    </citation>
    <scope>NUCLEOTIDE SEQUENCE [LARGE SCALE GENOMIC DNA]</scope>
    <source>
        <strain evidence="6">Lor287</strain>
    </source>
</reference>
<comment type="subcellular location">
    <subcellularLocation>
        <location evidence="1 3">Nucleus</location>
    </subcellularLocation>
</comment>
<organism evidence="6 7">
    <name type="scientific">Platanthera zijinensis</name>
    <dbReference type="NCBI Taxonomy" id="2320716"/>
    <lineage>
        <taxon>Eukaryota</taxon>
        <taxon>Viridiplantae</taxon>
        <taxon>Streptophyta</taxon>
        <taxon>Embryophyta</taxon>
        <taxon>Tracheophyta</taxon>
        <taxon>Spermatophyta</taxon>
        <taxon>Magnoliopsida</taxon>
        <taxon>Liliopsida</taxon>
        <taxon>Asparagales</taxon>
        <taxon>Orchidaceae</taxon>
        <taxon>Orchidoideae</taxon>
        <taxon>Orchideae</taxon>
        <taxon>Orchidinae</taxon>
        <taxon>Platanthera</taxon>
    </lineage>
</organism>
<dbReference type="PANTHER" id="PTHR31500">
    <property type="entry name" value="AT-HOOK MOTIF NUCLEAR-LOCALIZED PROTEIN 9"/>
    <property type="match status" value="1"/>
</dbReference>
<dbReference type="Gene3D" id="3.30.1330.80">
    <property type="entry name" value="Hypothetical protein, similar to alpha- acetolactate decarboxylase, domain 2"/>
    <property type="match status" value="1"/>
</dbReference>
<dbReference type="CDD" id="cd11378">
    <property type="entry name" value="DUF296"/>
    <property type="match status" value="1"/>
</dbReference>
<gene>
    <name evidence="6" type="ORF">KSP39_PZI010772</name>
</gene>
<dbReference type="GO" id="GO:0005634">
    <property type="term" value="C:nucleus"/>
    <property type="evidence" value="ECO:0007669"/>
    <property type="project" value="UniProtKB-SubCell"/>
</dbReference>
<dbReference type="PROSITE" id="PS51742">
    <property type="entry name" value="PPC"/>
    <property type="match status" value="1"/>
</dbReference>
<sequence length="346" mass="35355">MEVRSEQPFSIKMPISPVLTQPSISSMRLTVSSDGTAVYKPINPIPAVATIPSRSSSPFRGENAATRDEGRLAAPPATLHGMNTGGSGELVKKKRGRPRKYSPDGNMTVVSPPERVPGVLSVSDPMKKTKGRSSSSSKKQQLLALGSSGTEFTPHVLTIKAGEDVSSKIMSFSQNGPHAICILSANGAISNVTLGQAATSGGTVTYEGRFEILSLSGSFMLSENDGQRSRTGGLSISLAGPDGRVIGGGIAGLLMAASPVQVVVGSFIADGKDSKHMNVIDGTSTAAKHAPSGNNYGGGGVGIGGSSPPSLGTPSGSSGGPPSPFNQSAGAYNNSSQQAMYRVPWK</sequence>
<proteinExistence type="predicted"/>
<comment type="caution">
    <text evidence="6">The sequence shown here is derived from an EMBL/GenBank/DDBJ whole genome shotgun (WGS) entry which is preliminary data.</text>
</comment>
<dbReference type="Pfam" id="PF03479">
    <property type="entry name" value="PCC"/>
    <property type="match status" value="1"/>
</dbReference>
<evidence type="ECO:0000256" key="1">
    <source>
        <dbReference type="ARBA" id="ARBA00004123"/>
    </source>
</evidence>
<evidence type="ECO:0000256" key="4">
    <source>
        <dbReference type="SAM" id="MobiDB-lite"/>
    </source>
</evidence>
<evidence type="ECO:0000256" key="2">
    <source>
        <dbReference type="ARBA" id="ARBA00023242"/>
    </source>
</evidence>
<dbReference type="PANTHER" id="PTHR31500:SF57">
    <property type="entry name" value="AT-HOOK MOTIF NUCLEAR-LOCALIZED PROTEIN 10"/>
    <property type="match status" value="1"/>
</dbReference>
<keyword evidence="7" id="KW-1185">Reference proteome</keyword>
<evidence type="ECO:0000256" key="3">
    <source>
        <dbReference type="RuleBase" id="RU367031"/>
    </source>
</evidence>
<evidence type="ECO:0000313" key="6">
    <source>
        <dbReference type="EMBL" id="KAK8941340.1"/>
    </source>
</evidence>
<dbReference type="AlphaFoldDB" id="A0AAP0G771"/>
<accession>A0AAP0G771</accession>
<comment type="function">
    <text evidence="3">Transcription factor that specifically binds AT-rich DNA sequences related to the nuclear matrix attachment regions (MARs).</text>
</comment>
<keyword evidence="3" id="KW-0238">DNA-binding</keyword>
<dbReference type="FunFam" id="3.30.1330.80:FF:000003">
    <property type="entry name" value="AT-hook motif nuclear-localized protein 1-like"/>
    <property type="match status" value="1"/>
</dbReference>
<feature type="domain" description="PPC" evidence="5">
    <location>
        <begin position="149"/>
        <end position="289"/>
    </location>
</feature>
<name>A0AAP0G771_9ASPA</name>
<evidence type="ECO:0000313" key="7">
    <source>
        <dbReference type="Proteomes" id="UP001418222"/>
    </source>
</evidence>
<feature type="compositionally biased region" description="Low complexity" evidence="4">
    <location>
        <begin position="306"/>
        <end position="316"/>
    </location>
</feature>
<evidence type="ECO:0000259" key="5">
    <source>
        <dbReference type="PROSITE" id="PS51742"/>
    </source>
</evidence>
<dbReference type="SUPFAM" id="SSF117856">
    <property type="entry name" value="AF0104/ALDC/Ptd012-like"/>
    <property type="match status" value="1"/>
</dbReference>
<keyword evidence="2 3" id="KW-0539">Nucleus</keyword>
<dbReference type="EMBL" id="JBBWWQ010000008">
    <property type="protein sequence ID" value="KAK8941340.1"/>
    <property type="molecule type" value="Genomic_DNA"/>
</dbReference>
<dbReference type="Proteomes" id="UP001418222">
    <property type="component" value="Unassembled WGS sequence"/>
</dbReference>
<feature type="compositionally biased region" description="Polar residues" evidence="4">
    <location>
        <begin position="325"/>
        <end position="339"/>
    </location>
</feature>
<dbReference type="GO" id="GO:0003680">
    <property type="term" value="F:minor groove of adenine-thymine-rich DNA binding"/>
    <property type="evidence" value="ECO:0007669"/>
    <property type="project" value="UniProtKB-UniRule"/>
</dbReference>
<feature type="region of interest" description="Disordered" evidence="4">
    <location>
        <begin position="285"/>
        <end position="346"/>
    </location>
</feature>
<keyword evidence="3" id="KW-0804">Transcription</keyword>
<comment type="domain">
    <text evidence="3">The PPC domain mediates interactions between AHL proteins.</text>
</comment>
<protein>
    <recommendedName>
        <fullName evidence="3">AT-hook motif nuclear-localized protein</fullName>
    </recommendedName>
</protein>
<dbReference type="InterPro" id="IPR005175">
    <property type="entry name" value="PPC_dom"/>
</dbReference>
<dbReference type="InterPro" id="IPR039605">
    <property type="entry name" value="AHL"/>
</dbReference>